<evidence type="ECO:0000256" key="1">
    <source>
        <dbReference type="SAM" id="MobiDB-lite"/>
    </source>
</evidence>
<evidence type="ECO:0000256" key="2">
    <source>
        <dbReference type="SAM" id="Phobius"/>
    </source>
</evidence>
<feature type="compositionally biased region" description="Polar residues" evidence="1">
    <location>
        <begin position="38"/>
        <end position="61"/>
    </location>
</feature>
<feature type="region of interest" description="Disordered" evidence="1">
    <location>
        <begin position="28"/>
        <end position="74"/>
    </location>
</feature>
<gene>
    <name evidence="3" type="ORF">H3N35_15755</name>
</gene>
<evidence type="ECO:0000313" key="4">
    <source>
        <dbReference type="Proteomes" id="UP001215231"/>
    </source>
</evidence>
<protein>
    <recommendedName>
        <fullName evidence="5">Cell division protein ZipA</fullName>
    </recommendedName>
</protein>
<accession>A0ABY7V7Z4</accession>
<feature type="compositionally biased region" description="Basic and acidic residues" evidence="1">
    <location>
        <begin position="62"/>
        <end position="74"/>
    </location>
</feature>
<keyword evidence="2" id="KW-0812">Transmembrane</keyword>
<dbReference type="Proteomes" id="UP001215231">
    <property type="component" value="Chromosome"/>
</dbReference>
<sequence>MNNWLTIGMIAIVLIIIIGNFSTVRRNAKTPLRKKSLNDLQETLPRSNKTSHQMPSMPQTKPHSDNERPSKSEP</sequence>
<proteinExistence type="predicted"/>
<name>A0ABY7V7Z4_9GAMM</name>
<keyword evidence="2" id="KW-1133">Transmembrane helix</keyword>
<evidence type="ECO:0000313" key="3">
    <source>
        <dbReference type="EMBL" id="WDE09770.1"/>
    </source>
</evidence>
<reference evidence="3 4" key="1">
    <citation type="journal article" date="2022" name="Mar. Drugs">
        <title>Bioassay-Guided Fractionation Leads to the Detection of Cholic Acid Generated by the Rare Thalassomonas sp.</title>
        <authorList>
            <person name="Pheiffer F."/>
            <person name="Schneider Y.K."/>
            <person name="Hansen E.H."/>
            <person name="Andersen J.H."/>
            <person name="Isaksson J."/>
            <person name="Busche T."/>
            <person name="R C."/>
            <person name="Kalinowski J."/>
            <person name="Zyl L.V."/>
            <person name="Trindade M."/>
        </authorList>
    </citation>
    <scope>NUCLEOTIDE SEQUENCE [LARGE SCALE GENOMIC DNA]</scope>
    <source>
        <strain evidence="3 4">A5K-61T</strain>
    </source>
</reference>
<keyword evidence="4" id="KW-1185">Reference proteome</keyword>
<organism evidence="3 4">
    <name type="scientific">Thalassomonas haliotis</name>
    <dbReference type="NCBI Taxonomy" id="485448"/>
    <lineage>
        <taxon>Bacteria</taxon>
        <taxon>Pseudomonadati</taxon>
        <taxon>Pseudomonadota</taxon>
        <taxon>Gammaproteobacteria</taxon>
        <taxon>Alteromonadales</taxon>
        <taxon>Colwelliaceae</taxon>
        <taxon>Thalassomonas</taxon>
    </lineage>
</organism>
<dbReference type="EMBL" id="CP059693">
    <property type="protein sequence ID" value="WDE09770.1"/>
    <property type="molecule type" value="Genomic_DNA"/>
</dbReference>
<keyword evidence="2" id="KW-0472">Membrane</keyword>
<dbReference type="RefSeq" id="WP_274049749.1">
    <property type="nucleotide sequence ID" value="NZ_CP059693.1"/>
</dbReference>
<evidence type="ECO:0008006" key="5">
    <source>
        <dbReference type="Google" id="ProtNLM"/>
    </source>
</evidence>
<feature type="transmembrane region" description="Helical" evidence="2">
    <location>
        <begin position="6"/>
        <end position="24"/>
    </location>
</feature>